<feature type="chain" id="PRO_5045596471" evidence="1">
    <location>
        <begin position="22"/>
        <end position="307"/>
    </location>
</feature>
<gene>
    <name evidence="2" type="ORF">H6H04_09885</name>
</gene>
<feature type="signal peptide" evidence="1">
    <location>
        <begin position="1"/>
        <end position="21"/>
    </location>
</feature>
<sequence>MKKIFLLLCLSLLLFNSCKKAKTEPSEVMAISEPKTEDALPKTVLTKAFNEYWFNGEAEITSYKLEQARYGELREGTAVLVYVTEDFLPEVQVKADNYSKENIPVLKLNATKNFITGIYPYSIMQSTFYPVANNKHAIKISASIQEWCGHVYTQLNNRDDFEVTSHSYFQGEADQSFTLKKTLTENELWTKLRIDPKSLPVGSIEIIPSIEYLRFTHNATKAYKAEASLENGIYSLYYPELNRLLKINFNASFPHNILGWEETTTSGYGASAKKLTTKATKLESIKSAYWNKKSTIDEALRETLKLQ</sequence>
<comment type="caution">
    <text evidence="2">The sequence shown here is derived from an EMBL/GenBank/DDBJ whole genome shotgun (WGS) entry which is preliminary data.</text>
</comment>
<dbReference type="EMBL" id="JACOME010000002">
    <property type="protein sequence ID" value="MBC3846688.1"/>
    <property type="molecule type" value="Genomic_DNA"/>
</dbReference>
<keyword evidence="1" id="KW-0732">Signal</keyword>
<accession>A0ABR6Y1S0</accession>
<reference evidence="2 3" key="1">
    <citation type="submission" date="2020-08" db="EMBL/GenBank/DDBJ databases">
        <title>Winogradskyella ouciana sp. nov., isolated from the hadal seawater of the Mariana Trench.</title>
        <authorList>
            <person name="He X."/>
        </authorList>
    </citation>
    <scope>NUCLEOTIDE SEQUENCE [LARGE SCALE GENOMIC DNA]</scope>
    <source>
        <strain evidence="2 3">KCTC 22026</strain>
    </source>
</reference>
<protein>
    <submittedName>
        <fullName evidence="2">Septum formation inhibitor Maf</fullName>
    </submittedName>
</protein>
<evidence type="ECO:0000313" key="2">
    <source>
        <dbReference type="EMBL" id="MBC3846688.1"/>
    </source>
</evidence>
<evidence type="ECO:0000256" key="1">
    <source>
        <dbReference type="SAM" id="SignalP"/>
    </source>
</evidence>
<evidence type="ECO:0000313" key="3">
    <source>
        <dbReference type="Proteomes" id="UP000607435"/>
    </source>
</evidence>
<proteinExistence type="predicted"/>
<dbReference type="Proteomes" id="UP000607435">
    <property type="component" value="Unassembled WGS sequence"/>
</dbReference>
<name>A0ABR6Y1S0_9FLAO</name>
<keyword evidence="3" id="KW-1185">Reference proteome</keyword>
<dbReference type="RefSeq" id="WP_186845799.1">
    <property type="nucleotide sequence ID" value="NZ_JACOME010000002.1"/>
</dbReference>
<organism evidence="2 3">
    <name type="scientific">Winogradskyella echinorum</name>
    <dbReference type="NCBI Taxonomy" id="538189"/>
    <lineage>
        <taxon>Bacteria</taxon>
        <taxon>Pseudomonadati</taxon>
        <taxon>Bacteroidota</taxon>
        <taxon>Flavobacteriia</taxon>
        <taxon>Flavobacteriales</taxon>
        <taxon>Flavobacteriaceae</taxon>
        <taxon>Winogradskyella</taxon>
    </lineage>
</organism>